<protein>
    <submittedName>
        <fullName evidence="1">Uncharacterized protein</fullName>
    </submittedName>
</protein>
<evidence type="ECO:0000313" key="1">
    <source>
        <dbReference type="EMBL" id="MVN21544.1"/>
    </source>
</evidence>
<dbReference type="AlphaFoldDB" id="A0A7K1SW69"/>
<dbReference type="Proteomes" id="UP000462014">
    <property type="component" value="Unassembled WGS sequence"/>
</dbReference>
<reference evidence="1 2" key="1">
    <citation type="submission" date="2019-12" db="EMBL/GenBank/DDBJ databases">
        <title>Mucilaginibacter sp. HMF7410 genome sequencing and assembly.</title>
        <authorList>
            <person name="Kang H."/>
            <person name="Cha I."/>
            <person name="Kim H."/>
            <person name="Joh K."/>
        </authorList>
    </citation>
    <scope>NUCLEOTIDE SEQUENCE [LARGE SCALE GENOMIC DNA]</scope>
    <source>
        <strain evidence="1 2">HMF7410</strain>
    </source>
</reference>
<gene>
    <name evidence="1" type="ORF">GO621_08335</name>
</gene>
<accession>A0A7K1SW69</accession>
<name>A0A7K1SW69_9SPHI</name>
<sequence length="115" mass="13168">MNSKISDKIINQTTQNLPDGTVVPLTFHYPANFKIDDVISVTAPRESMQLFVPQHQEGCYAFDIEVWDDRIRLLCDSIKERETQPDGSTVFSFKIREINLFANSFPAVQKVAVYQ</sequence>
<dbReference type="EMBL" id="WPIK01000006">
    <property type="protein sequence ID" value="MVN21544.1"/>
    <property type="molecule type" value="Genomic_DNA"/>
</dbReference>
<evidence type="ECO:0000313" key="2">
    <source>
        <dbReference type="Proteomes" id="UP000462014"/>
    </source>
</evidence>
<keyword evidence="2" id="KW-1185">Reference proteome</keyword>
<proteinExistence type="predicted"/>
<comment type="caution">
    <text evidence="1">The sequence shown here is derived from an EMBL/GenBank/DDBJ whole genome shotgun (WGS) entry which is preliminary data.</text>
</comment>
<dbReference type="RefSeq" id="WP_157565947.1">
    <property type="nucleotide sequence ID" value="NZ_WPIK01000006.1"/>
</dbReference>
<organism evidence="1 2">
    <name type="scientific">Mucilaginibacter arboris</name>
    <dbReference type="NCBI Taxonomy" id="2682090"/>
    <lineage>
        <taxon>Bacteria</taxon>
        <taxon>Pseudomonadati</taxon>
        <taxon>Bacteroidota</taxon>
        <taxon>Sphingobacteriia</taxon>
        <taxon>Sphingobacteriales</taxon>
        <taxon>Sphingobacteriaceae</taxon>
        <taxon>Mucilaginibacter</taxon>
    </lineage>
</organism>